<dbReference type="AlphaFoldDB" id="A0A845QHF8"/>
<organism evidence="1 2">
    <name type="scientific">Anaerotruncus colihominis</name>
    <dbReference type="NCBI Taxonomy" id="169435"/>
    <lineage>
        <taxon>Bacteria</taxon>
        <taxon>Bacillati</taxon>
        <taxon>Bacillota</taxon>
        <taxon>Clostridia</taxon>
        <taxon>Eubacteriales</taxon>
        <taxon>Oscillospiraceae</taxon>
        <taxon>Anaerotruncus</taxon>
    </lineage>
</organism>
<gene>
    <name evidence="1" type="ORF">D0435_04465</name>
</gene>
<keyword evidence="2" id="KW-1185">Reference proteome</keyword>
<sequence length="275" mass="31583">MMKKIIKGAIVLTAIIAFFYFGTGQHISDDSPDCKAMEPLSVDTFAHFRTLDFSNKTRLTSNKFGFRKKLVIEEVSIVTQDVGGAPDSSAYYGIYRDEQLREPVEEVDFNWLYRDGAFEEGKTDTVPYDEKKDGIVILEPGTYYAAVYTPSFFEDFEASYLSYICPLNQQGELRENETKKFYVVEEGQKNTFTFKSEKNGEVKITINIYSQGTMKIYDDDGVLLQRKTAKKNTGKPLTLTFHGKKDHTYRIEIEDCEVSNDANYMYLYKISCIFV</sequence>
<name>A0A845QHF8_9FIRM</name>
<comment type="caution">
    <text evidence="1">The sequence shown here is derived from an EMBL/GenBank/DDBJ whole genome shotgun (WGS) entry which is preliminary data.</text>
</comment>
<evidence type="ECO:0000313" key="1">
    <source>
        <dbReference type="EMBL" id="NBH60906.1"/>
    </source>
</evidence>
<proteinExistence type="predicted"/>
<protein>
    <submittedName>
        <fullName evidence="1">Uncharacterized protein</fullName>
    </submittedName>
</protein>
<dbReference type="Gene3D" id="2.60.120.380">
    <property type="match status" value="1"/>
</dbReference>
<evidence type="ECO:0000313" key="2">
    <source>
        <dbReference type="Proteomes" id="UP000446866"/>
    </source>
</evidence>
<accession>A0A845QHF8</accession>
<reference evidence="1 2" key="1">
    <citation type="submission" date="2018-08" db="EMBL/GenBank/DDBJ databases">
        <title>Murine metabolic-syndrome-specific gut microbial biobank.</title>
        <authorList>
            <person name="Liu C."/>
        </authorList>
    </citation>
    <scope>NUCLEOTIDE SEQUENCE [LARGE SCALE GENOMIC DNA]</scope>
    <source>
        <strain evidence="1 2">28</strain>
    </source>
</reference>
<dbReference type="RefSeq" id="WP_160201200.1">
    <property type="nucleotide sequence ID" value="NZ_QXWK01000008.1"/>
</dbReference>
<dbReference type="Proteomes" id="UP000446866">
    <property type="component" value="Unassembled WGS sequence"/>
</dbReference>
<dbReference type="EMBL" id="QXWK01000008">
    <property type="protein sequence ID" value="NBH60906.1"/>
    <property type="molecule type" value="Genomic_DNA"/>
</dbReference>